<evidence type="ECO:0000313" key="1">
    <source>
        <dbReference type="EMBL" id="GIY30146.1"/>
    </source>
</evidence>
<dbReference type="InterPro" id="IPR036188">
    <property type="entry name" value="FAD/NAD-bd_sf"/>
</dbReference>
<dbReference type="SUPFAM" id="SSF51905">
    <property type="entry name" value="FAD/NAD(P)-binding domain"/>
    <property type="match status" value="1"/>
</dbReference>
<reference evidence="1 2" key="1">
    <citation type="submission" date="2021-06" db="EMBL/GenBank/DDBJ databases">
        <title>Caerostris darwini draft genome.</title>
        <authorList>
            <person name="Kono N."/>
            <person name="Arakawa K."/>
        </authorList>
    </citation>
    <scope>NUCLEOTIDE SEQUENCE [LARGE SCALE GENOMIC DNA]</scope>
</reference>
<sequence length="679" mass="78438">MKHIIIVGSGPVGSFMAVLCRQLNYPVTVYEKRQEFTRNINLKIDSDLFKEVLDVLSGLGIQSYFFTEFYNNLQRQKGRILIKEMEEMFTEEVKELGAKYVIKEINDFNELLSEQKTSDFLILDCTGRNSRLRSRMLGSDENNIVSEPLQHAMYINFKAIITSVTSLYQVMKNVPGIKLTEVVVSKNKDSDGFTNVTIPVFITKALAKHFHKEHPDINRNPLNPFNSSVAVSDNIFFPISSIIGNLLVDNCYVDLNSVKVKKIVISCGYAKKRSNDYFICLGDSAAHLAFFRSLNVGLKHALELFIRLSMFIKDNTELVNYDDVMQQFKYYNPHLNPIRVYPSEARNVFFVTTKVLWYGCFIFCTTNKKTTRLTDVTGRTEREIYSLMAKHNHKLSQWKESLKYFEAEREKSIQSEISSNKLKNLSFDIASLFIDINGKSIFKISEVLRAVGGKQSLYRQDFNFLLKCFKARREVVIYNTCSEIKEITVVFIIYNLVNQLGENITNVLHKVKRISTNEKFSNEEKIRLIKFTISNKFEKNSKELVLETAEKAIGLWPKLLGLRFDGNEVRLNIVLTLIKNELRACYRNCSESTSIMVSTSNHEDSSESFNQNKLSIAVSEENLLLDDWVLVDSMQNIRESRRYRSETTLTRVCKSIEYAPIYNPMSDIWELKNKIKSKQ</sequence>
<comment type="caution">
    <text evidence="1">The sequence shown here is derived from an EMBL/GenBank/DDBJ whole genome shotgun (WGS) entry which is preliminary data.</text>
</comment>
<organism evidence="1 2">
    <name type="scientific">Caerostris darwini</name>
    <dbReference type="NCBI Taxonomy" id="1538125"/>
    <lineage>
        <taxon>Eukaryota</taxon>
        <taxon>Metazoa</taxon>
        <taxon>Ecdysozoa</taxon>
        <taxon>Arthropoda</taxon>
        <taxon>Chelicerata</taxon>
        <taxon>Arachnida</taxon>
        <taxon>Araneae</taxon>
        <taxon>Araneomorphae</taxon>
        <taxon>Entelegynae</taxon>
        <taxon>Araneoidea</taxon>
        <taxon>Araneidae</taxon>
        <taxon>Caerostris</taxon>
    </lineage>
</organism>
<name>A0AAV4SBW0_9ARAC</name>
<gene>
    <name evidence="1" type="primary">AVEN_42700_1</name>
    <name evidence="1" type="ORF">CDAR_472671</name>
</gene>
<evidence type="ECO:0000313" key="2">
    <source>
        <dbReference type="Proteomes" id="UP001054837"/>
    </source>
</evidence>
<protein>
    <recommendedName>
        <fullName evidence="3">FAD-binding domain-containing protein</fullName>
    </recommendedName>
</protein>
<accession>A0AAV4SBW0</accession>
<dbReference type="Gene3D" id="3.50.50.60">
    <property type="entry name" value="FAD/NAD(P)-binding domain"/>
    <property type="match status" value="1"/>
</dbReference>
<evidence type="ECO:0008006" key="3">
    <source>
        <dbReference type="Google" id="ProtNLM"/>
    </source>
</evidence>
<proteinExistence type="predicted"/>
<keyword evidence="2" id="KW-1185">Reference proteome</keyword>
<dbReference type="Proteomes" id="UP001054837">
    <property type="component" value="Unassembled WGS sequence"/>
</dbReference>
<dbReference type="EMBL" id="BPLQ01007434">
    <property type="protein sequence ID" value="GIY30146.1"/>
    <property type="molecule type" value="Genomic_DNA"/>
</dbReference>
<dbReference type="AlphaFoldDB" id="A0AAV4SBW0"/>